<dbReference type="Pfam" id="PF10923">
    <property type="entry name" value="BrxC_BrxD"/>
    <property type="match status" value="1"/>
</dbReference>
<dbReference type="AlphaFoldDB" id="A0A1K2BTF3"/>
<dbReference type="InterPro" id="IPR021228">
    <property type="entry name" value="BrxD"/>
</dbReference>
<dbReference type="Proteomes" id="UP000181909">
    <property type="component" value="Unassembled WGS sequence"/>
</dbReference>
<evidence type="ECO:0000313" key="2">
    <source>
        <dbReference type="Proteomes" id="UP000181909"/>
    </source>
</evidence>
<dbReference type="NCBIfam" id="NF033438">
    <property type="entry name" value="BREX_BrxD"/>
    <property type="match status" value="1"/>
</dbReference>
<accession>A0A1K2BTF3</accession>
<sequence length="443" mass="47940">MTGATEVSAARRREVVDALRRGTVPQSGLDLFAVGLDHFSGALNDDIATVARGGSAFHAIRGEYGSGKTFFARWLAERAKRAGLATTEVQISETETPLHRLETVYRRLTERLTTATHQPSALRAVIDSWFYTLEEEVLDAGEVEDDDEKALGTAVDALMEQRLAEVARTTPAFAAALRGYREARAAGDAATAEALIAWLGGQKSVASSARRAAGVRGDLDHFGALGFLQGLLTVLRDCGHPGLLVVLDEIETLQRVRGDVREKGLNALRQLLDEIDTGRFPGLFLVITGTPAFYDGQQGVQRLPPLAQRLATDFTTDPRFDSPRAVQLRLAGFDLPRLGELGRNVRDLYVGAARNPERIVARVDDAYIGELAAAVTGGLGGKVGVAPRLFLRKIVADVLDRVDEFDEFDPRQHYALTVSSAELNEVERNAAASSAGDIELELP</sequence>
<proteinExistence type="predicted"/>
<gene>
    <name evidence="1" type="ORF">SAMN02787144_1009119</name>
</gene>
<reference evidence="1 2" key="1">
    <citation type="submission" date="2016-11" db="EMBL/GenBank/DDBJ databases">
        <authorList>
            <person name="Jaros S."/>
            <person name="Januszkiewicz K."/>
            <person name="Wedrychowicz H."/>
        </authorList>
    </citation>
    <scope>NUCLEOTIDE SEQUENCE [LARGE SCALE GENOMIC DNA]</scope>
    <source>
        <strain evidence="1 2">OK807</strain>
    </source>
</reference>
<dbReference type="SUPFAM" id="SSF52540">
    <property type="entry name" value="P-loop containing nucleoside triphosphate hydrolases"/>
    <property type="match status" value="1"/>
</dbReference>
<dbReference type="EMBL" id="FPJO01000009">
    <property type="protein sequence ID" value="SFY01396.1"/>
    <property type="molecule type" value="Genomic_DNA"/>
</dbReference>
<dbReference type="InterPro" id="IPR027417">
    <property type="entry name" value="P-loop_NTPase"/>
</dbReference>
<evidence type="ECO:0008006" key="3">
    <source>
        <dbReference type="Google" id="ProtNLM"/>
    </source>
</evidence>
<protein>
    <recommendedName>
        <fullName evidence="3">BREX system ATP-binding protein BrxD</fullName>
    </recommendedName>
</protein>
<evidence type="ECO:0000313" key="1">
    <source>
        <dbReference type="EMBL" id="SFY01396.1"/>
    </source>
</evidence>
<organism evidence="1 2">
    <name type="scientific">Streptomyces atratus</name>
    <dbReference type="NCBI Taxonomy" id="1893"/>
    <lineage>
        <taxon>Bacteria</taxon>
        <taxon>Bacillati</taxon>
        <taxon>Actinomycetota</taxon>
        <taxon>Actinomycetes</taxon>
        <taxon>Kitasatosporales</taxon>
        <taxon>Streptomycetaceae</taxon>
        <taxon>Streptomyces</taxon>
    </lineage>
</organism>
<name>A0A1K2BTF3_STRAR</name>
<dbReference type="STRING" id="1893.SAMN02787144_1009119"/>
<dbReference type="OrthoDB" id="9772976at2"/>
<dbReference type="RefSeq" id="WP_072486154.1">
    <property type="nucleotide sequence ID" value="NZ_FPJO01000009.1"/>
</dbReference>